<comment type="caution">
    <text evidence="1">The sequence shown here is derived from an EMBL/GenBank/DDBJ whole genome shotgun (WGS) entry which is preliminary data.</text>
</comment>
<dbReference type="OrthoDB" id="2192888at2759"/>
<organism evidence="1 2">
    <name type="scientific">Mytilus edulis</name>
    <name type="common">Blue mussel</name>
    <dbReference type="NCBI Taxonomy" id="6550"/>
    <lineage>
        <taxon>Eukaryota</taxon>
        <taxon>Metazoa</taxon>
        <taxon>Spiralia</taxon>
        <taxon>Lophotrochozoa</taxon>
        <taxon>Mollusca</taxon>
        <taxon>Bivalvia</taxon>
        <taxon>Autobranchia</taxon>
        <taxon>Pteriomorphia</taxon>
        <taxon>Mytilida</taxon>
        <taxon>Mytiloidea</taxon>
        <taxon>Mytilidae</taxon>
        <taxon>Mytilinae</taxon>
        <taxon>Mytilus</taxon>
    </lineage>
</organism>
<proteinExistence type="predicted"/>
<dbReference type="Proteomes" id="UP000683360">
    <property type="component" value="Unassembled WGS sequence"/>
</dbReference>
<gene>
    <name evidence="1" type="ORF">MEDL_1029</name>
</gene>
<dbReference type="EMBL" id="CAJPWZ010000085">
    <property type="protein sequence ID" value="CAG2185419.1"/>
    <property type="molecule type" value="Genomic_DNA"/>
</dbReference>
<sequence length="166" mass="19008">MNICFYLQEEFPFTSSGRKVSKPKRQDSVNTVENMRRVSEVAKFAKNFLPILFNIFTAESDNTKDPVKLAVLETIKCYLQIADMNVCQQNKLPNLDCSNSTMYMNEADKEDNTCSNQFGYQYKTKISDKPLDMMSMVTIKAEPEDIGESEKDTLIEIVDDSLPCLR</sequence>
<evidence type="ECO:0000313" key="2">
    <source>
        <dbReference type="Proteomes" id="UP000683360"/>
    </source>
</evidence>
<protein>
    <submittedName>
        <fullName evidence="1">RRP12</fullName>
    </submittedName>
</protein>
<accession>A0A8S3PQ93</accession>
<reference evidence="1" key="1">
    <citation type="submission" date="2021-03" db="EMBL/GenBank/DDBJ databases">
        <authorList>
            <person name="Bekaert M."/>
        </authorList>
    </citation>
    <scope>NUCLEOTIDE SEQUENCE</scope>
</reference>
<evidence type="ECO:0000313" key="1">
    <source>
        <dbReference type="EMBL" id="CAG2185419.1"/>
    </source>
</evidence>
<keyword evidence="2" id="KW-1185">Reference proteome</keyword>
<dbReference type="AlphaFoldDB" id="A0A8S3PQ93"/>
<name>A0A8S3PQ93_MYTED</name>